<evidence type="ECO:0000256" key="1">
    <source>
        <dbReference type="ARBA" id="ARBA00009369"/>
    </source>
</evidence>
<proteinExistence type="inferred from homology"/>
<sequence>MIRLVRLPKKSFFGVLALAVLMLVTMRLTDLNRSQLTPVETVLRDILAPLQSGVSGVSGKISDTLSVITRTKKITIQYGELQQQVGELTAKLNMMEEYRQENVRLRKMLQMKQSLDNRFQMVGAAVIARDASNWYHSITVDQGKDRGIKRDMPVISQRGLVGRVIAVTKGTAEILLLMDPEGSAGGLVQATRTPGIIKGNGEGKGLTMVHLAHDAPIQENQVVVTSGLGDIFPKGLRIGYITGTVVEANGLVKKAFIQPFADFNRLEEVFIIAGVKGGE</sequence>
<accession>A0AAU0ULZ6</accession>
<organism evidence="7 8">
    <name type="scientific">Metallumcola ferriviriculae</name>
    <dbReference type="NCBI Taxonomy" id="3039180"/>
    <lineage>
        <taxon>Bacteria</taxon>
        <taxon>Bacillati</taxon>
        <taxon>Bacillota</taxon>
        <taxon>Clostridia</taxon>
        <taxon>Neomoorellales</taxon>
        <taxon>Desulfitibacteraceae</taxon>
        <taxon>Metallumcola</taxon>
    </lineage>
</organism>
<protein>
    <recommendedName>
        <fullName evidence="2 5">Cell shape-determining protein MreC</fullName>
    </recommendedName>
    <alternativeName>
        <fullName evidence="4 5">Cell shape protein MreC</fullName>
    </alternativeName>
</protein>
<dbReference type="Pfam" id="PF04085">
    <property type="entry name" value="MreC"/>
    <property type="match status" value="1"/>
</dbReference>
<dbReference type="PANTHER" id="PTHR34138">
    <property type="entry name" value="CELL SHAPE-DETERMINING PROTEIN MREC"/>
    <property type="match status" value="1"/>
</dbReference>
<evidence type="ECO:0000256" key="3">
    <source>
        <dbReference type="ARBA" id="ARBA00022960"/>
    </source>
</evidence>
<dbReference type="NCBIfam" id="TIGR00219">
    <property type="entry name" value="mreC"/>
    <property type="match status" value="1"/>
</dbReference>
<name>A0AAU0ULZ6_9FIRM</name>
<evidence type="ECO:0000313" key="8">
    <source>
        <dbReference type="Proteomes" id="UP001329915"/>
    </source>
</evidence>
<dbReference type="Gene3D" id="2.40.10.340">
    <property type="entry name" value="Rod shape-determining protein MreC, domain 1"/>
    <property type="match status" value="1"/>
</dbReference>
<dbReference type="KEGG" id="dbc:MFMK1_001035"/>
<dbReference type="EMBL" id="CP121694">
    <property type="protein sequence ID" value="WRO21232.1"/>
    <property type="molecule type" value="Genomic_DNA"/>
</dbReference>
<evidence type="ECO:0000256" key="2">
    <source>
        <dbReference type="ARBA" id="ARBA00013855"/>
    </source>
</evidence>
<dbReference type="InterPro" id="IPR055342">
    <property type="entry name" value="MreC_beta-barrel_core"/>
</dbReference>
<dbReference type="AlphaFoldDB" id="A0AAU0ULZ6"/>
<dbReference type="Gene3D" id="2.40.10.350">
    <property type="entry name" value="Rod shape-determining protein MreC, domain 2"/>
    <property type="match status" value="1"/>
</dbReference>
<reference evidence="7 8" key="1">
    <citation type="submission" date="2023-04" db="EMBL/GenBank/DDBJ databases">
        <authorList>
            <person name="Hsu D."/>
        </authorList>
    </citation>
    <scope>NUCLEOTIDE SEQUENCE [LARGE SCALE GENOMIC DNA]</scope>
    <source>
        <strain evidence="7 8">MK1</strain>
    </source>
</reference>
<evidence type="ECO:0000256" key="5">
    <source>
        <dbReference type="PIRNR" id="PIRNR038471"/>
    </source>
</evidence>
<comment type="function">
    <text evidence="5">Involved in formation and maintenance of cell shape.</text>
</comment>
<evidence type="ECO:0000313" key="7">
    <source>
        <dbReference type="EMBL" id="WRO21232.1"/>
    </source>
</evidence>
<dbReference type="InterPro" id="IPR042177">
    <property type="entry name" value="Cell/Rod_1"/>
</dbReference>
<feature type="domain" description="Rod shape-determining protein MreC beta-barrel core" evidence="6">
    <location>
        <begin position="126"/>
        <end position="272"/>
    </location>
</feature>
<evidence type="ECO:0000256" key="4">
    <source>
        <dbReference type="ARBA" id="ARBA00032089"/>
    </source>
</evidence>
<keyword evidence="3 5" id="KW-0133">Cell shape</keyword>
<dbReference type="GO" id="GO:0008360">
    <property type="term" value="P:regulation of cell shape"/>
    <property type="evidence" value="ECO:0007669"/>
    <property type="project" value="UniProtKB-KW"/>
</dbReference>
<dbReference type="PIRSF" id="PIRSF038471">
    <property type="entry name" value="MreC"/>
    <property type="match status" value="1"/>
</dbReference>
<dbReference type="GO" id="GO:0005886">
    <property type="term" value="C:plasma membrane"/>
    <property type="evidence" value="ECO:0007669"/>
    <property type="project" value="TreeGrafter"/>
</dbReference>
<dbReference type="InterPro" id="IPR007221">
    <property type="entry name" value="MreC"/>
</dbReference>
<gene>
    <name evidence="7" type="primary">mreC</name>
    <name evidence="7" type="ORF">MFMK1_001035</name>
</gene>
<keyword evidence="8" id="KW-1185">Reference proteome</keyword>
<dbReference type="Proteomes" id="UP001329915">
    <property type="component" value="Chromosome"/>
</dbReference>
<dbReference type="PANTHER" id="PTHR34138:SF1">
    <property type="entry name" value="CELL SHAPE-DETERMINING PROTEIN MREC"/>
    <property type="match status" value="1"/>
</dbReference>
<dbReference type="RefSeq" id="WP_366924084.1">
    <property type="nucleotide sequence ID" value="NZ_CP121694.1"/>
</dbReference>
<dbReference type="InterPro" id="IPR042175">
    <property type="entry name" value="Cell/Rod_MreC_2"/>
</dbReference>
<comment type="similarity">
    <text evidence="1 5">Belongs to the MreC family.</text>
</comment>
<evidence type="ECO:0000259" key="6">
    <source>
        <dbReference type="Pfam" id="PF04085"/>
    </source>
</evidence>